<dbReference type="EMBL" id="CP041676">
    <property type="protein sequence ID" value="QDR72753.1"/>
    <property type="molecule type" value="Genomic_DNA"/>
</dbReference>
<feature type="compositionally biased region" description="Polar residues" evidence="1">
    <location>
        <begin position="175"/>
        <end position="201"/>
    </location>
</feature>
<reference evidence="4 5" key="1">
    <citation type="submission" date="2019-07" db="EMBL/GenBank/DDBJ databases">
        <title>Gastrointestinal microbiota of Peromyscus leucopus, the white-footed mouse.</title>
        <authorList>
            <person name="Milovic A."/>
            <person name="Bassam K."/>
            <person name="Barbour A.G."/>
        </authorList>
    </citation>
    <scope>NUCLEOTIDE SEQUENCE [LARGE SCALE GENOMIC DNA]</scope>
    <source>
        <strain evidence="4 5">LL7</strain>
    </source>
</reference>
<dbReference type="InterPro" id="IPR036779">
    <property type="entry name" value="LysM_dom_sf"/>
</dbReference>
<feature type="signal peptide" evidence="2">
    <location>
        <begin position="1"/>
        <end position="22"/>
    </location>
</feature>
<feature type="domain" description="LysM" evidence="3">
    <location>
        <begin position="89"/>
        <end position="133"/>
    </location>
</feature>
<dbReference type="Gene3D" id="3.10.350.10">
    <property type="entry name" value="LysM domain"/>
    <property type="match status" value="2"/>
</dbReference>
<evidence type="ECO:0000313" key="4">
    <source>
        <dbReference type="EMBL" id="QDR72753.1"/>
    </source>
</evidence>
<evidence type="ECO:0000256" key="2">
    <source>
        <dbReference type="SAM" id="SignalP"/>
    </source>
</evidence>
<organism evidence="4 5">
    <name type="scientific">Limosilactobacillus reuteri</name>
    <name type="common">Lactobacillus reuteri</name>
    <dbReference type="NCBI Taxonomy" id="1598"/>
    <lineage>
        <taxon>Bacteria</taxon>
        <taxon>Bacillati</taxon>
        <taxon>Bacillota</taxon>
        <taxon>Bacilli</taxon>
        <taxon>Lactobacillales</taxon>
        <taxon>Lactobacillaceae</taxon>
        <taxon>Limosilactobacillus</taxon>
    </lineage>
</organism>
<dbReference type="Pfam" id="PF01476">
    <property type="entry name" value="LysM"/>
    <property type="match status" value="2"/>
</dbReference>
<dbReference type="CDD" id="cd00118">
    <property type="entry name" value="LysM"/>
    <property type="match status" value="2"/>
</dbReference>
<name>A0A517D5W1_LIMRT</name>
<dbReference type="PROSITE" id="PS51782">
    <property type="entry name" value="LYSM"/>
    <property type="match status" value="2"/>
</dbReference>
<feature type="compositionally biased region" description="Low complexity" evidence="1">
    <location>
        <begin position="138"/>
        <end position="169"/>
    </location>
</feature>
<feature type="domain" description="LysM" evidence="3">
    <location>
        <begin position="37"/>
        <end position="81"/>
    </location>
</feature>
<dbReference type="PANTHER" id="PTHR33734:SF22">
    <property type="entry name" value="MEMBRANE-BOUND LYTIC MUREIN TRANSGLYCOSYLASE D"/>
    <property type="match status" value="1"/>
</dbReference>
<dbReference type="Proteomes" id="UP000316394">
    <property type="component" value="Chromosome"/>
</dbReference>
<dbReference type="RefSeq" id="WP_144227206.1">
    <property type="nucleotide sequence ID" value="NZ_CP041676.1"/>
</dbReference>
<evidence type="ECO:0000313" key="5">
    <source>
        <dbReference type="Proteomes" id="UP000316394"/>
    </source>
</evidence>
<protein>
    <submittedName>
        <fullName evidence="4">LysM peptidoglycan-binding domain-containing protein</fullName>
    </submittedName>
</protein>
<feature type="chain" id="PRO_5038873904" evidence="2">
    <location>
        <begin position="23"/>
        <end position="277"/>
    </location>
</feature>
<evidence type="ECO:0000256" key="1">
    <source>
        <dbReference type="SAM" id="MobiDB-lite"/>
    </source>
</evidence>
<dbReference type="AlphaFoldDB" id="A0A517D5W1"/>
<dbReference type="SUPFAM" id="SSF54106">
    <property type="entry name" value="LysM domain"/>
    <property type="match status" value="2"/>
</dbReference>
<dbReference type="PANTHER" id="PTHR33734">
    <property type="entry name" value="LYSM DOMAIN-CONTAINING GPI-ANCHORED PROTEIN 2"/>
    <property type="match status" value="1"/>
</dbReference>
<dbReference type="SMART" id="SM00257">
    <property type="entry name" value="LysM"/>
    <property type="match status" value="2"/>
</dbReference>
<dbReference type="InterPro" id="IPR018392">
    <property type="entry name" value="LysM"/>
</dbReference>
<dbReference type="GO" id="GO:0008932">
    <property type="term" value="F:lytic endotransglycosylase activity"/>
    <property type="evidence" value="ECO:0007669"/>
    <property type="project" value="TreeGrafter"/>
</dbReference>
<keyword evidence="2" id="KW-0732">Signal</keyword>
<sequence length="277" mass="29773">MDTNSRHKRSYFKLFLSTAALAGMILAESGNAVVKADKVTVQPGDNLITFAQKYKTSVDQLASKNQISDPNHIEVGQIIETGDDDQAVTTVIVKAGDTVSSLANEYGTTIQQIAQDNNLDDNYTIFVGQQLKVATNNTDQTSPQPSPVQTPSASTFSSSSNQVGNNQQSAPIAPATNNTSNVQSNTPAPSTSTNNQGYTSQVTGNEASAKAWIASRESGGNYNATNGQYIGKYQLSSAYLNGDYSPANQERTADQYVQGRYGSWTAAQQFWQAHGWY</sequence>
<evidence type="ECO:0000259" key="3">
    <source>
        <dbReference type="PROSITE" id="PS51782"/>
    </source>
</evidence>
<accession>A0A517D5W1</accession>
<proteinExistence type="predicted"/>
<feature type="region of interest" description="Disordered" evidence="1">
    <location>
        <begin position="136"/>
        <end position="201"/>
    </location>
</feature>
<gene>
    <name evidence="4" type="ORF">FOD75_06470</name>
</gene>